<sequence length="507" mass="57525">MMVEFYYSVLLMSTVAAILYIVLRVCIKWTQKHFTATWIYYLHVLLSIFFLIPFYKLFAYLDIDFMQTANRSLEISPVVKPLSTLVQGSFTFPLNIQEGSYSAIYAAIHESSFAASLLVGLLPYMLAAGTFIFIAVIVLRSIKFHRRMSQICELAEDPLILNELAACKQKMGITKEIPVYLSPYVSTPFLYGIFKPRIVLAAAMEFSSEEYHQIMMHELTHYKRHDILLKCLLLFIHALHWFNPFAYLARRDIDRYCELSCDEKIVRFMNEDERKRYCELLLNVLWNAANQKEELVSAFSGKRKYLERRISMIWRSEGHKSKKSGKSVRVFAAAILLSFACMSTAFAYIGSHNESAQMGGKPQASASKAGTYVPDEDTILEGEVGTTIRKGDLIFERMESDSRLFSEHSAGNLAGNQLTHLIKDSEMDEYCTIWIRNAGSGHIIFTITKDSPTGTVVPGSIVRIPAHTTWTISTLKTLKAGDYYTNFTSGSSDMSGRAAYTLTLTKE</sequence>
<evidence type="ECO:0000313" key="4">
    <source>
        <dbReference type="Proteomes" id="UP001519287"/>
    </source>
</evidence>
<reference evidence="3 4" key="1">
    <citation type="submission" date="2021-03" db="EMBL/GenBank/DDBJ databases">
        <title>Genomic Encyclopedia of Type Strains, Phase IV (KMG-IV): sequencing the most valuable type-strain genomes for metagenomic binning, comparative biology and taxonomic classification.</title>
        <authorList>
            <person name="Goeker M."/>
        </authorList>
    </citation>
    <scope>NUCLEOTIDE SEQUENCE [LARGE SCALE GENOMIC DNA]</scope>
    <source>
        <strain evidence="3 4">DSM 26048</strain>
    </source>
</reference>
<proteinExistence type="predicted"/>
<protein>
    <submittedName>
        <fullName evidence="3">Beta-lactamase regulating signal transducer with metallopeptidase domain</fullName>
    </submittedName>
</protein>
<accession>A0ABS4IXJ5</accession>
<keyword evidence="1" id="KW-0812">Transmembrane</keyword>
<dbReference type="RefSeq" id="WP_209972343.1">
    <property type="nucleotide sequence ID" value="NZ_JAGGLB010000009.1"/>
</dbReference>
<dbReference type="EMBL" id="JAGGLB010000009">
    <property type="protein sequence ID" value="MBP1991616.1"/>
    <property type="molecule type" value="Genomic_DNA"/>
</dbReference>
<feature type="transmembrane region" description="Helical" evidence="1">
    <location>
        <begin position="121"/>
        <end position="139"/>
    </location>
</feature>
<dbReference type="PANTHER" id="PTHR34978">
    <property type="entry name" value="POSSIBLE SENSOR-TRANSDUCER PROTEIN BLAR"/>
    <property type="match status" value="1"/>
</dbReference>
<evidence type="ECO:0000256" key="1">
    <source>
        <dbReference type="SAM" id="Phobius"/>
    </source>
</evidence>
<organism evidence="3 4">
    <name type="scientific">Paenibacillus eucommiae</name>
    <dbReference type="NCBI Taxonomy" id="1355755"/>
    <lineage>
        <taxon>Bacteria</taxon>
        <taxon>Bacillati</taxon>
        <taxon>Bacillota</taxon>
        <taxon>Bacilli</taxon>
        <taxon>Bacillales</taxon>
        <taxon>Paenibacillaceae</taxon>
        <taxon>Paenibacillus</taxon>
    </lineage>
</organism>
<keyword evidence="4" id="KW-1185">Reference proteome</keyword>
<dbReference type="Proteomes" id="UP001519287">
    <property type="component" value="Unassembled WGS sequence"/>
</dbReference>
<feature type="domain" description="Peptidase M56" evidence="2">
    <location>
        <begin position="11"/>
        <end position="313"/>
    </location>
</feature>
<feature type="transmembrane region" description="Helical" evidence="1">
    <location>
        <begin position="38"/>
        <end position="58"/>
    </location>
</feature>
<keyword evidence="1" id="KW-0472">Membrane</keyword>
<feature type="transmembrane region" description="Helical" evidence="1">
    <location>
        <begin position="6"/>
        <end position="26"/>
    </location>
</feature>
<dbReference type="InterPro" id="IPR008756">
    <property type="entry name" value="Peptidase_M56"/>
</dbReference>
<name>A0ABS4IXJ5_9BACL</name>
<comment type="caution">
    <text evidence="3">The sequence shown here is derived from an EMBL/GenBank/DDBJ whole genome shotgun (WGS) entry which is preliminary data.</text>
</comment>
<dbReference type="InterPro" id="IPR052173">
    <property type="entry name" value="Beta-lactam_resp_regulator"/>
</dbReference>
<dbReference type="PANTHER" id="PTHR34978:SF3">
    <property type="entry name" value="SLR0241 PROTEIN"/>
    <property type="match status" value="1"/>
</dbReference>
<evidence type="ECO:0000313" key="3">
    <source>
        <dbReference type="EMBL" id="MBP1991616.1"/>
    </source>
</evidence>
<evidence type="ECO:0000259" key="2">
    <source>
        <dbReference type="Pfam" id="PF05569"/>
    </source>
</evidence>
<keyword evidence="1" id="KW-1133">Transmembrane helix</keyword>
<dbReference type="CDD" id="cd07341">
    <property type="entry name" value="M56_BlaR1_MecR1_like"/>
    <property type="match status" value="1"/>
</dbReference>
<dbReference type="Pfam" id="PF05569">
    <property type="entry name" value="Peptidase_M56"/>
    <property type="match status" value="1"/>
</dbReference>
<feature type="transmembrane region" description="Helical" evidence="1">
    <location>
        <begin position="330"/>
        <end position="349"/>
    </location>
</feature>
<gene>
    <name evidence="3" type="ORF">J2Z66_003223</name>
</gene>